<dbReference type="RefSeq" id="WP_270096721.1">
    <property type="nucleotide sequence ID" value="NZ_JAQFFK010000004.1"/>
</dbReference>
<evidence type="ECO:0000313" key="2">
    <source>
        <dbReference type="EMBL" id="MDR6222363.1"/>
    </source>
</evidence>
<reference evidence="2 3" key="1">
    <citation type="submission" date="2023-07" db="EMBL/GenBank/DDBJ databases">
        <title>Genomic Encyclopedia of Type Strains, Phase IV (KMG-IV): sequencing the most valuable type-strain genomes for metagenomic binning, comparative biology and taxonomic classification.</title>
        <authorList>
            <person name="Goeker M."/>
        </authorList>
    </citation>
    <scope>NUCLEOTIDE SEQUENCE [LARGE SCALE GENOMIC DNA]</scope>
    <source>
        <strain evidence="2 3">DSM 17273</strain>
    </source>
</reference>
<dbReference type="Gene3D" id="1.10.10.10">
    <property type="entry name" value="Winged helix-like DNA-binding domain superfamily/Winged helix DNA-binding domain"/>
    <property type="match status" value="1"/>
</dbReference>
<name>A0AA90TYA9_9EURY</name>
<dbReference type="AlphaFoldDB" id="A0AA90TYA9"/>
<protein>
    <submittedName>
        <fullName evidence="2">Ribosomal protein S27E</fullName>
    </submittedName>
</protein>
<keyword evidence="3" id="KW-1185">Reference proteome</keyword>
<comment type="caution">
    <text evidence="2">The sequence shown here is derived from an EMBL/GenBank/DDBJ whole genome shotgun (WGS) entry which is preliminary data.</text>
</comment>
<gene>
    <name evidence="2" type="ORF">J2750_000808</name>
</gene>
<organism evidence="2 3">
    <name type="scientific">Methanococcoides alaskense</name>
    <dbReference type="NCBI Taxonomy" id="325778"/>
    <lineage>
        <taxon>Archaea</taxon>
        <taxon>Methanobacteriati</taxon>
        <taxon>Methanobacteriota</taxon>
        <taxon>Stenosarchaea group</taxon>
        <taxon>Methanomicrobia</taxon>
        <taxon>Methanosarcinales</taxon>
        <taxon>Methanosarcinaceae</taxon>
        <taxon>Methanococcoides</taxon>
    </lineage>
</organism>
<evidence type="ECO:0000259" key="1">
    <source>
        <dbReference type="Pfam" id="PF19134"/>
    </source>
</evidence>
<sequence length="211" mass="24221">MASWIINIWKYPKGFYTYRRQDNQSVMPVYSVIACPKCRRSAQLIEDKSAKTTKCQLCGTTLHIRKLRVFHMGEDIEEARAVRTKIQAQLLGEKQSTTMNDLKCSIFGEELISLSPPRDDGSISKNMEKAFKPNTPSKIKTPIDNVRRKKNNAEKDMRSILESRPEGLEVSEFSSIALEMDIDEARFKDTLEKMRSSAQIYFPKKGHVKIV</sequence>
<dbReference type="InterPro" id="IPR036304">
    <property type="entry name" value="MTH1184"/>
</dbReference>
<dbReference type="Proteomes" id="UP001185015">
    <property type="component" value="Unassembled WGS sequence"/>
</dbReference>
<dbReference type="GO" id="GO:0005840">
    <property type="term" value="C:ribosome"/>
    <property type="evidence" value="ECO:0007669"/>
    <property type="project" value="UniProtKB-KW"/>
</dbReference>
<accession>A0AA90TYA9</accession>
<dbReference type="Pfam" id="PF19134">
    <property type="entry name" value="DUF5817"/>
    <property type="match status" value="1"/>
</dbReference>
<dbReference type="SUPFAM" id="SSF57821">
    <property type="entry name" value="Hypothetical protein MTH1184"/>
    <property type="match status" value="1"/>
</dbReference>
<proteinExistence type="predicted"/>
<dbReference type="InterPro" id="IPR043855">
    <property type="entry name" value="DUF5817"/>
</dbReference>
<dbReference type="InterPro" id="IPR036388">
    <property type="entry name" value="WH-like_DNA-bd_sf"/>
</dbReference>
<keyword evidence="2" id="KW-0687">Ribonucleoprotein</keyword>
<dbReference type="EMBL" id="JAVDQI010000002">
    <property type="protein sequence ID" value="MDR6222363.1"/>
    <property type="molecule type" value="Genomic_DNA"/>
</dbReference>
<keyword evidence="2" id="KW-0689">Ribosomal protein</keyword>
<evidence type="ECO:0000313" key="3">
    <source>
        <dbReference type="Proteomes" id="UP001185015"/>
    </source>
</evidence>
<feature type="domain" description="DUF5817" evidence="1">
    <location>
        <begin position="30"/>
        <end position="88"/>
    </location>
</feature>
<dbReference type="Gene3D" id="3.90.820.10">
    <property type="entry name" value="Structural Genomics, Unknown Function 30-nov-00 1gh9 Mol_id"/>
    <property type="match status" value="1"/>
</dbReference>